<keyword evidence="4" id="KW-1185">Reference proteome</keyword>
<accession>A0A8H5CGV3</accession>
<dbReference type="PANTHER" id="PTHR33453:SF38">
    <property type="entry name" value="DUF6598 DOMAIN-CONTAINING PROTEIN"/>
    <property type="match status" value="1"/>
</dbReference>
<dbReference type="GO" id="GO:0017148">
    <property type="term" value="P:negative regulation of translation"/>
    <property type="evidence" value="ECO:0007669"/>
    <property type="project" value="InterPro"/>
</dbReference>
<dbReference type="InterPro" id="IPR001574">
    <property type="entry name" value="Ribosome_inactivat_prot"/>
</dbReference>
<dbReference type="OrthoDB" id="4927890at2759"/>
<protein>
    <recommendedName>
        <fullName evidence="2">DUF6598 domain-containing protein</fullName>
    </recommendedName>
</protein>
<reference evidence="3 4" key="1">
    <citation type="journal article" date="2020" name="ISME J.">
        <title>Uncovering the hidden diversity of litter-decomposition mechanisms in mushroom-forming fungi.</title>
        <authorList>
            <person name="Floudas D."/>
            <person name="Bentzer J."/>
            <person name="Ahren D."/>
            <person name="Johansson T."/>
            <person name="Persson P."/>
            <person name="Tunlid A."/>
        </authorList>
    </citation>
    <scope>NUCLEOTIDE SEQUENCE [LARGE SCALE GENOMIC DNA]</scope>
    <source>
        <strain evidence="3 4">CBS 406.79</strain>
    </source>
</reference>
<evidence type="ECO:0000259" key="2">
    <source>
        <dbReference type="Pfam" id="PF20241"/>
    </source>
</evidence>
<dbReference type="EMBL" id="JAACJN010000494">
    <property type="protein sequence ID" value="KAF5341612.1"/>
    <property type="molecule type" value="Genomic_DNA"/>
</dbReference>
<dbReference type="AlphaFoldDB" id="A0A8H5CGV3"/>
<feature type="domain" description="DUF6598" evidence="2">
    <location>
        <begin position="349"/>
        <end position="590"/>
    </location>
</feature>
<comment type="caution">
    <text evidence="3">The sequence shown here is derived from an EMBL/GenBank/DDBJ whole genome shotgun (WGS) entry which is preliminary data.</text>
</comment>
<dbReference type="Pfam" id="PF20241">
    <property type="entry name" value="DUF6598"/>
    <property type="match status" value="1"/>
</dbReference>
<dbReference type="InterPro" id="IPR016138">
    <property type="entry name" value="Ribosome_inactivat_prot_sub1"/>
</dbReference>
<dbReference type="InterPro" id="IPR046533">
    <property type="entry name" value="DUF6598"/>
</dbReference>
<sequence>MDLPCTERKLHDKDDLLFHGSTSTALYHRFNSSKSDATGILNPSSNDKKARQENAIPSSSSPLLRGASYLFMGDLPTEFNFDEGTPEDFATFIAAIRAGLTDTQLTVIVGGQPHVVPILAPQVRAGDRQLPRTFDLRLTGGGQTVVVRLRRDNLYIIGFQPNTGPQWYELPHGTGPQLIRGAQVLRFQGNYNDLIQRPAANMELHDVPLNAATIQARVRALAVYNQTPNTIERGILTLAIVIAEATRITEISQFVQDSWWNQPPALLGAINANMIRNWGRSSEAVLRHAAIGEFTLPDVTLIPNLSAAIAVLGILLFHTIPVPGPSGSRPKRSVIAADTSSSYPSGQSLLEIFYIMVDNIDDENPGELYGTISVTDGAGTVNLWSRSSSNYVSTPPGELIILEGPPRPLYAADGLTITLDLWDEDLISDDPIAQGTLAFNPFDYDTQYDVVKRDPVSGTNGRVTVSYMALSDALYAQISVALINGDGEDPADVFGDMAADNGYGASALFHKTEKEHIDVKPNHFIPLARNLVAVPTNGTLSINADLWDYDEHWANPNDQIAKGIAKFQPLYKKSESKRITGAYGEIEVQVSWL</sequence>
<evidence type="ECO:0000313" key="3">
    <source>
        <dbReference type="EMBL" id="KAF5341612.1"/>
    </source>
</evidence>
<dbReference type="InterPro" id="IPR036041">
    <property type="entry name" value="Ribosome-inact_prot_sf"/>
</dbReference>
<dbReference type="Proteomes" id="UP000518752">
    <property type="component" value="Unassembled WGS sequence"/>
</dbReference>
<evidence type="ECO:0000313" key="4">
    <source>
        <dbReference type="Proteomes" id="UP000518752"/>
    </source>
</evidence>
<gene>
    <name evidence="3" type="ORF">D9757_015032</name>
</gene>
<name>A0A8H5CGV3_9AGAR</name>
<evidence type="ECO:0000256" key="1">
    <source>
        <dbReference type="SAM" id="MobiDB-lite"/>
    </source>
</evidence>
<dbReference type="Pfam" id="PF00161">
    <property type="entry name" value="RIP"/>
    <property type="match status" value="1"/>
</dbReference>
<organism evidence="3 4">
    <name type="scientific">Collybiopsis confluens</name>
    <dbReference type="NCBI Taxonomy" id="2823264"/>
    <lineage>
        <taxon>Eukaryota</taxon>
        <taxon>Fungi</taxon>
        <taxon>Dikarya</taxon>
        <taxon>Basidiomycota</taxon>
        <taxon>Agaricomycotina</taxon>
        <taxon>Agaricomycetes</taxon>
        <taxon>Agaricomycetidae</taxon>
        <taxon>Agaricales</taxon>
        <taxon>Marasmiineae</taxon>
        <taxon>Omphalotaceae</taxon>
        <taxon>Collybiopsis</taxon>
    </lineage>
</organism>
<feature type="region of interest" description="Disordered" evidence="1">
    <location>
        <begin position="37"/>
        <end position="60"/>
    </location>
</feature>
<dbReference type="PANTHER" id="PTHR33453">
    <property type="match status" value="1"/>
</dbReference>
<proteinExistence type="predicted"/>
<dbReference type="GO" id="GO:0030598">
    <property type="term" value="F:rRNA N-glycosylase activity"/>
    <property type="evidence" value="ECO:0007669"/>
    <property type="project" value="InterPro"/>
</dbReference>
<dbReference type="SUPFAM" id="SSF56371">
    <property type="entry name" value="Ribosome inactivating proteins (RIP)"/>
    <property type="match status" value="1"/>
</dbReference>
<dbReference type="Gene3D" id="3.40.420.10">
    <property type="entry name" value="Ricin (A subunit), domain 1"/>
    <property type="match status" value="1"/>
</dbReference>